<comment type="caution">
    <text evidence="3">The sequence shown here is derived from an EMBL/GenBank/DDBJ whole genome shotgun (WGS) entry which is preliminary data.</text>
</comment>
<dbReference type="SUPFAM" id="SSF47598">
    <property type="entry name" value="Ribbon-helix-helix"/>
    <property type="match status" value="1"/>
</dbReference>
<dbReference type="InterPro" id="IPR010985">
    <property type="entry name" value="Ribbon_hlx_hlx"/>
</dbReference>
<proteinExistence type="predicted"/>
<feature type="domain" description="Ribbon-helix-helix protein CopG" evidence="2">
    <location>
        <begin position="3"/>
        <end position="40"/>
    </location>
</feature>
<evidence type="ECO:0000259" key="2">
    <source>
        <dbReference type="Pfam" id="PF01402"/>
    </source>
</evidence>
<evidence type="ECO:0000313" key="4">
    <source>
        <dbReference type="Proteomes" id="UP000824005"/>
    </source>
</evidence>
<dbReference type="InterPro" id="IPR002145">
    <property type="entry name" value="CopG"/>
</dbReference>
<evidence type="ECO:0000313" key="3">
    <source>
        <dbReference type="EMBL" id="HIY65929.1"/>
    </source>
</evidence>
<dbReference type="EMBL" id="DXDC01000194">
    <property type="protein sequence ID" value="HIY65929.1"/>
    <property type="molecule type" value="Genomic_DNA"/>
</dbReference>
<sequence length="85" mass="9456">MYVTLDLPEDLMHRLEQRAREDGVTIDDVVEAALRQYLAKPAPNDERGQLPNAMSLGGVQPGIDLDDGSALQDLLDRDLPTEKLR</sequence>
<accession>A0A9D2C9K1</accession>
<gene>
    <name evidence="3" type="ORF">H9830_06595</name>
</gene>
<dbReference type="GO" id="GO:0006355">
    <property type="term" value="P:regulation of DNA-templated transcription"/>
    <property type="evidence" value="ECO:0007669"/>
    <property type="project" value="InterPro"/>
</dbReference>
<dbReference type="CDD" id="cd21631">
    <property type="entry name" value="RHH_CopG_NikR-like"/>
    <property type="match status" value="1"/>
</dbReference>
<dbReference type="Proteomes" id="UP000824005">
    <property type="component" value="Unassembled WGS sequence"/>
</dbReference>
<dbReference type="AlphaFoldDB" id="A0A9D2C9K1"/>
<dbReference type="Gene3D" id="1.10.1220.10">
    <property type="entry name" value="Met repressor-like"/>
    <property type="match status" value="1"/>
</dbReference>
<dbReference type="Pfam" id="PF01402">
    <property type="entry name" value="RHH_1"/>
    <property type="match status" value="1"/>
</dbReference>
<protein>
    <submittedName>
        <fullName evidence="3">Ribbon-helix-helix domain-containing protein</fullName>
    </submittedName>
</protein>
<evidence type="ECO:0000256" key="1">
    <source>
        <dbReference type="SAM" id="MobiDB-lite"/>
    </source>
</evidence>
<organism evidence="3 4">
    <name type="scientific">Candidatus Agrococcus pullicola</name>
    <dbReference type="NCBI Taxonomy" id="2838429"/>
    <lineage>
        <taxon>Bacteria</taxon>
        <taxon>Bacillati</taxon>
        <taxon>Actinomycetota</taxon>
        <taxon>Actinomycetes</taxon>
        <taxon>Micrococcales</taxon>
        <taxon>Microbacteriaceae</taxon>
        <taxon>Agrococcus</taxon>
    </lineage>
</organism>
<feature type="region of interest" description="Disordered" evidence="1">
    <location>
        <begin position="40"/>
        <end position="85"/>
    </location>
</feature>
<reference evidence="3" key="1">
    <citation type="journal article" date="2021" name="PeerJ">
        <title>Extensive microbial diversity within the chicken gut microbiome revealed by metagenomics and culture.</title>
        <authorList>
            <person name="Gilroy R."/>
            <person name="Ravi A."/>
            <person name="Getino M."/>
            <person name="Pursley I."/>
            <person name="Horton D.L."/>
            <person name="Alikhan N.F."/>
            <person name="Baker D."/>
            <person name="Gharbi K."/>
            <person name="Hall N."/>
            <person name="Watson M."/>
            <person name="Adriaenssens E.M."/>
            <person name="Foster-Nyarko E."/>
            <person name="Jarju S."/>
            <person name="Secka A."/>
            <person name="Antonio M."/>
            <person name="Oren A."/>
            <person name="Chaudhuri R.R."/>
            <person name="La Ragione R."/>
            <person name="Hildebrand F."/>
            <person name="Pallen M.J."/>
        </authorList>
    </citation>
    <scope>NUCLEOTIDE SEQUENCE</scope>
    <source>
        <strain evidence="3">ChiGjej1B1-98</strain>
    </source>
</reference>
<dbReference type="InterPro" id="IPR013321">
    <property type="entry name" value="Arc_rbn_hlx_hlx"/>
</dbReference>
<feature type="compositionally biased region" description="Basic and acidic residues" evidence="1">
    <location>
        <begin position="74"/>
        <end position="85"/>
    </location>
</feature>
<name>A0A9D2C9K1_9MICO</name>
<reference evidence="3" key="2">
    <citation type="submission" date="2021-04" db="EMBL/GenBank/DDBJ databases">
        <authorList>
            <person name="Gilroy R."/>
        </authorList>
    </citation>
    <scope>NUCLEOTIDE SEQUENCE</scope>
    <source>
        <strain evidence="3">ChiGjej1B1-98</strain>
    </source>
</reference>